<evidence type="ECO:0000256" key="1">
    <source>
        <dbReference type="SAM" id="MobiDB-lite"/>
    </source>
</evidence>
<comment type="caution">
    <text evidence="3">The sequence shown here is derived from an EMBL/GenBank/DDBJ whole genome shotgun (WGS) entry which is preliminary data.</text>
</comment>
<dbReference type="Pfam" id="PF22936">
    <property type="entry name" value="Pol_BBD"/>
    <property type="match status" value="1"/>
</dbReference>
<organism evidence="3 4">
    <name type="scientific">Gossypium australe</name>
    <dbReference type="NCBI Taxonomy" id="47621"/>
    <lineage>
        <taxon>Eukaryota</taxon>
        <taxon>Viridiplantae</taxon>
        <taxon>Streptophyta</taxon>
        <taxon>Embryophyta</taxon>
        <taxon>Tracheophyta</taxon>
        <taxon>Spermatophyta</taxon>
        <taxon>Magnoliopsida</taxon>
        <taxon>eudicotyledons</taxon>
        <taxon>Gunneridae</taxon>
        <taxon>Pentapetalae</taxon>
        <taxon>rosids</taxon>
        <taxon>malvids</taxon>
        <taxon>Malvales</taxon>
        <taxon>Malvaceae</taxon>
        <taxon>Malvoideae</taxon>
        <taxon>Gossypium</taxon>
    </lineage>
</organism>
<accession>A0A5B6VSJ7</accession>
<evidence type="ECO:0000259" key="2">
    <source>
        <dbReference type="Pfam" id="PF22936"/>
    </source>
</evidence>
<feature type="domain" description="Retrovirus-related Pol polyprotein from transposon TNT 1-94-like beta-barrel" evidence="2">
    <location>
        <begin position="126"/>
        <end position="177"/>
    </location>
</feature>
<evidence type="ECO:0000313" key="3">
    <source>
        <dbReference type="EMBL" id="KAA3472101.1"/>
    </source>
</evidence>
<name>A0A5B6VSJ7_9ROSI</name>
<keyword evidence="4" id="KW-1185">Reference proteome</keyword>
<dbReference type="Proteomes" id="UP000325315">
    <property type="component" value="Unassembled WGS sequence"/>
</dbReference>
<feature type="region of interest" description="Disordered" evidence="1">
    <location>
        <begin position="1"/>
        <end position="23"/>
    </location>
</feature>
<proteinExistence type="predicted"/>
<reference evidence="4" key="1">
    <citation type="journal article" date="2019" name="Plant Biotechnol. J.">
        <title>Genome sequencing of the Australian wild diploid species Gossypium australe highlights disease resistance and delayed gland morphogenesis.</title>
        <authorList>
            <person name="Cai Y."/>
            <person name="Cai X."/>
            <person name="Wang Q."/>
            <person name="Wang P."/>
            <person name="Zhang Y."/>
            <person name="Cai C."/>
            <person name="Xu Y."/>
            <person name="Wang K."/>
            <person name="Zhou Z."/>
            <person name="Wang C."/>
            <person name="Geng S."/>
            <person name="Li B."/>
            <person name="Dong Q."/>
            <person name="Hou Y."/>
            <person name="Wang H."/>
            <person name="Ai P."/>
            <person name="Liu Z."/>
            <person name="Yi F."/>
            <person name="Sun M."/>
            <person name="An G."/>
            <person name="Cheng J."/>
            <person name="Zhang Y."/>
            <person name="Shi Q."/>
            <person name="Xie Y."/>
            <person name="Shi X."/>
            <person name="Chang Y."/>
            <person name="Huang F."/>
            <person name="Chen Y."/>
            <person name="Hong S."/>
            <person name="Mi L."/>
            <person name="Sun Q."/>
            <person name="Zhang L."/>
            <person name="Zhou B."/>
            <person name="Peng R."/>
            <person name="Zhang X."/>
            <person name="Liu F."/>
        </authorList>
    </citation>
    <scope>NUCLEOTIDE SEQUENCE [LARGE SCALE GENOMIC DNA]</scope>
    <source>
        <strain evidence="4">cv. PA1801</strain>
    </source>
</reference>
<gene>
    <name evidence="3" type="ORF">EPI10_022610</name>
</gene>
<dbReference type="PANTHER" id="PTHR11439">
    <property type="entry name" value="GAG-POL-RELATED RETROTRANSPOSON"/>
    <property type="match status" value="1"/>
</dbReference>
<protein>
    <submittedName>
        <fullName evidence="3">Chitinase 1-like</fullName>
    </submittedName>
</protein>
<dbReference type="AlphaFoldDB" id="A0A5B6VSJ7"/>
<feature type="region of interest" description="Disordered" evidence="1">
    <location>
        <begin position="79"/>
        <end position="99"/>
    </location>
</feature>
<evidence type="ECO:0000313" key="4">
    <source>
        <dbReference type="Proteomes" id="UP000325315"/>
    </source>
</evidence>
<dbReference type="InterPro" id="IPR054722">
    <property type="entry name" value="PolX-like_BBD"/>
</dbReference>
<dbReference type="PANTHER" id="PTHR11439:SF503">
    <property type="entry name" value="CYSTEINE-RICH RLK (RECEPTOR-LIKE PROTEIN KINASE) 8"/>
    <property type="match status" value="1"/>
</dbReference>
<dbReference type="EMBL" id="SMMG02000005">
    <property type="protein sequence ID" value="KAA3472101.1"/>
    <property type="molecule type" value="Genomic_DNA"/>
</dbReference>
<dbReference type="CDD" id="cd09272">
    <property type="entry name" value="RNase_HI_RT_Ty1"/>
    <property type="match status" value="1"/>
</dbReference>
<sequence length="401" mass="44194">MGTKKVPSKPKVDQPRAPLPTKAGKLGEISLSRMLQEEGINLASIAKRLGHPKANCWFRLDVYYQICKKKGHVDKVCRNKAKPRQNQPQQPKAEAGVAEEGSDHEVQVFAVSCSATKEKATKGWLIDSGNGHFIKAKGKEDVLINTPTGTKLVSNVLLVPEIDRNLLSITQLLEKGYSVIFKGKKCLISDPSGSKLMLVAMAGKLAKENMVENFTDSVKKEEVCESEVASVFWKFKDAAEIEIGCKLKTLRDKLAKKVQPGILNWEKNEPEAISEDLVADQTETGQNGPEIDIDDEPVRGTRPLAEAESMKLVGYADSDWAGSMDDMKSTSGYMFTLGSAIFCWSSKKQSIVTQPMAEVEYVVVAGAVNQAIWLKKILANLNLYQKEATEIMYNNQSAIEL</sequence>
<dbReference type="OrthoDB" id="7691805at2759"/>